<keyword evidence="1" id="KW-0472">Membrane</keyword>
<evidence type="ECO:0000313" key="3">
    <source>
        <dbReference type="Proteomes" id="UP000828924"/>
    </source>
</evidence>
<protein>
    <submittedName>
        <fullName evidence="2">DUF2269 domain-containing protein</fullName>
    </submittedName>
</protein>
<evidence type="ECO:0000256" key="1">
    <source>
        <dbReference type="SAM" id="Phobius"/>
    </source>
</evidence>
<keyword evidence="3" id="KW-1185">Reference proteome</keyword>
<evidence type="ECO:0000313" key="2">
    <source>
        <dbReference type="EMBL" id="UNM16211.1"/>
    </source>
</evidence>
<feature type="transmembrane region" description="Helical" evidence="1">
    <location>
        <begin position="131"/>
        <end position="153"/>
    </location>
</feature>
<dbReference type="EMBL" id="CP071872">
    <property type="protein sequence ID" value="UNM16211.1"/>
    <property type="molecule type" value="Genomic_DNA"/>
</dbReference>
<feature type="transmembrane region" description="Helical" evidence="1">
    <location>
        <begin position="12"/>
        <end position="39"/>
    </location>
</feature>
<name>A0ABY3WXC0_9ACTN</name>
<keyword evidence="1" id="KW-0812">Transmembrane</keyword>
<feature type="transmembrane region" description="Helical" evidence="1">
    <location>
        <begin position="59"/>
        <end position="81"/>
    </location>
</feature>
<gene>
    <name evidence="2" type="ORF">J4032_36400</name>
</gene>
<accession>A0ABY3WXC0</accession>
<dbReference type="RefSeq" id="WP_242338673.1">
    <property type="nucleotide sequence ID" value="NZ_CP071872.1"/>
</dbReference>
<proteinExistence type="predicted"/>
<keyword evidence="1" id="KW-1133">Transmembrane helix</keyword>
<dbReference type="Proteomes" id="UP000828924">
    <property type="component" value="Chromosome"/>
</dbReference>
<reference evidence="2 3" key="1">
    <citation type="submission" date="2021-03" db="EMBL/GenBank/DDBJ databases">
        <title>Complete genome of Streptomyces formicae strain 1H-GS9 (DSM 100524).</title>
        <authorList>
            <person name="Atanasov K.E."/>
            <person name="Altabella T."/>
            <person name="Ferrer A."/>
        </authorList>
    </citation>
    <scope>NUCLEOTIDE SEQUENCE [LARGE SCALE GENOMIC DNA]</scope>
    <source>
        <strain evidence="2 3">1H-GS9</strain>
    </source>
</reference>
<sequence length="181" mass="19099">MKPLKRPARRAILVVHVSASAGWLGLSLGLLGLSVAAVISGSQAVAEASYRSMAVFANWLMVPVALLTLVSGVVLSLGTPWGLARYRWVWTKFWLTLVTTGLTVFSLRPGVNAAAQEAAAGTAVTDASGLLAAPIVSLSAYLFMTAISVLKPWGMTRRGHRLRVSATSGKALDERSLRPTA</sequence>
<organism evidence="2 3">
    <name type="scientific">Streptomyces formicae</name>
    <dbReference type="NCBI Taxonomy" id="1616117"/>
    <lineage>
        <taxon>Bacteria</taxon>
        <taxon>Bacillati</taxon>
        <taxon>Actinomycetota</taxon>
        <taxon>Actinomycetes</taxon>
        <taxon>Kitasatosporales</taxon>
        <taxon>Streptomycetaceae</taxon>
        <taxon>Streptomyces</taxon>
    </lineage>
</organism>
<feature type="transmembrane region" description="Helical" evidence="1">
    <location>
        <begin position="93"/>
        <end position="111"/>
    </location>
</feature>